<keyword evidence="2 5" id="KW-0694">RNA-binding</keyword>
<evidence type="ECO:0000313" key="8">
    <source>
        <dbReference type="EMBL" id="AIH03472.1"/>
    </source>
</evidence>
<keyword evidence="4 5" id="KW-0687">Ribonucleoprotein</keyword>
<feature type="domain" description="Large ribosomal subunit protein bL25 beta" evidence="7">
    <location>
        <begin position="105"/>
        <end position="185"/>
    </location>
</feature>
<keyword evidence="9" id="KW-1185">Reference proteome</keyword>
<dbReference type="Gene3D" id="2.40.240.10">
    <property type="entry name" value="Ribosomal Protein L25, Chain P"/>
    <property type="match status" value="1"/>
</dbReference>
<dbReference type="NCBIfam" id="NF004139">
    <property type="entry name" value="PRK05618.4-2"/>
    <property type="match status" value="1"/>
</dbReference>
<accession>A0A075WY11</accession>
<dbReference type="InterPro" id="IPR011035">
    <property type="entry name" value="Ribosomal_bL25/Gln-tRNA_synth"/>
</dbReference>
<comment type="function">
    <text evidence="5">This is one of the proteins that binds to the 5S RNA in the ribosome where it forms part of the central protuberance.</text>
</comment>
<dbReference type="Gene3D" id="2.170.120.20">
    <property type="entry name" value="Ribosomal protein L25, beta domain"/>
    <property type="match status" value="1"/>
</dbReference>
<dbReference type="NCBIfam" id="TIGR00731">
    <property type="entry name" value="bL25_bact_ctc"/>
    <property type="match status" value="1"/>
</dbReference>
<evidence type="ECO:0000259" key="7">
    <source>
        <dbReference type="Pfam" id="PF14693"/>
    </source>
</evidence>
<evidence type="ECO:0000256" key="3">
    <source>
        <dbReference type="ARBA" id="ARBA00022980"/>
    </source>
</evidence>
<comment type="subunit">
    <text evidence="5">Part of the 50S ribosomal subunit; part of the 5S rRNA/L5/L18/L25 subcomplex. Contacts the 5S rRNA. Binds to the 5S rRNA independently of L5 and L18.</text>
</comment>
<protein>
    <recommendedName>
        <fullName evidence="5">Large ribosomal subunit protein bL25</fullName>
    </recommendedName>
    <alternativeName>
        <fullName evidence="5">General stress protein CTC</fullName>
    </alternativeName>
</protein>
<dbReference type="PANTHER" id="PTHR33284:SF1">
    <property type="entry name" value="RIBOSOMAL PROTEIN L25_GLN-TRNA SYNTHETASE, ANTI-CODON-BINDING DOMAIN-CONTAINING PROTEIN"/>
    <property type="match status" value="1"/>
</dbReference>
<dbReference type="HAMAP" id="MF_01334">
    <property type="entry name" value="Ribosomal_bL25_CTC"/>
    <property type="match status" value="1"/>
</dbReference>
<dbReference type="GO" id="GO:0008097">
    <property type="term" value="F:5S rRNA binding"/>
    <property type="evidence" value="ECO:0007669"/>
    <property type="project" value="InterPro"/>
</dbReference>
<evidence type="ECO:0000313" key="9">
    <source>
        <dbReference type="Proteomes" id="UP000028481"/>
    </source>
</evidence>
<dbReference type="InterPro" id="IPR020057">
    <property type="entry name" value="Ribosomal_bL25_b-dom"/>
</dbReference>
<dbReference type="AlphaFoldDB" id="A0A075WY11"/>
<dbReference type="HOGENOM" id="CLU_075939_2_1_0"/>
<organism evidence="8 9">
    <name type="scientific">Thermodesulfobacterium commune DSM 2178</name>
    <dbReference type="NCBI Taxonomy" id="289377"/>
    <lineage>
        <taxon>Bacteria</taxon>
        <taxon>Pseudomonadati</taxon>
        <taxon>Thermodesulfobacteriota</taxon>
        <taxon>Thermodesulfobacteria</taxon>
        <taxon>Thermodesulfobacteriales</taxon>
        <taxon>Thermodesulfobacteriaceae</taxon>
        <taxon>Thermodesulfobacterium</taxon>
    </lineage>
</organism>
<dbReference type="InterPro" id="IPR020056">
    <property type="entry name" value="Rbsml_bL25/Gln-tRNA_synth_N"/>
</dbReference>
<dbReference type="InterPro" id="IPR020930">
    <property type="entry name" value="Ribosomal_uL5_bac-type"/>
</dbReference>
<dbReference type="NCBIfam" id="NF004128">
    <property type="entry name" value="PRK05618.1-2"/>
    <property type="match status" value="1"/>
</dbReference>
<keyword evidence="3 5" id="KW-0689">Ribosomal protein</keyword>
<name>A0A075WY11_9BACT</name>
<dbReference type="GO" id="GO:0006412">
    <property type="term" value="P:translation"/>
    <property type="evidence" value="ECO:0007669"/>
    <property type="project" value="UniProtKB-UniRule"/>
</dbReference>
<dbReference type="STRING" id="289377.HL41_00735"/>
<dbReference type="RefSeq" id="WP_038063217.1">
    <property type="nucleotide sequence ID" value="NZ_CP008796.1"/>
</dbReference>
<dbReference type="InterPro" id="IPR001021">
    <property type="entry name" value="Ribosomal_bL25_long"/>
</dbReference>
<gene>
    <name evidence="5" type="primary">rplY</name>
    <name evidence="5" type="synonym">ctc</name>
    <name evidence="8" type="ORF">HL41_00735</name>
</gene>
<evidence type="ECO:0000256" key="1">
    <source>
        <dbReference type="ARBA" id="ARBA00022730"/>
    </source>
</evidence>
<proteinExistence type="inferred from homology"/>
<evidence type="ECO:0000259" key="6">
    <source>
        <dbReference type="Pfam" id="PF01386"/>
    </source>
</evidence>
<dbReference type="CDD" id="cd00495">
    <property type="entry name" value="Ribosomal_L25_TL5_CTC"/>
    <property type="match status" value="1"/>
</dbReference>
<dbReference type="PANTHER" id="PTHR33284">
    <property type="entry name" value="RIBOSOMAL PROTEIN L25/GLN-TRNA SYNTHETASE, ANTI-CODON-BINDING DOMAIN-CONTAINING PROTEIN"/>
    <property type="match status" value="1"/>
</dbReference>
<dbReference type="GO" id="GO:0003735">
    <property type="term" value="F:structural constituent of ribosome"/>
    <property type="evidence" value="ECO:0007669"/>
    <property type="project" value="InterPro"/>
</dbReference>
<dbReference type="Pfam" id="PF01386">
    <property type="entry name" value="Ribosomal_L25p"/>
    <property type="match status" value="1"/>
</dbReference>
<dbReference type="GO" id="GO:0022625">
    <property type="term" value="C:cytosolic large ribosomal subunit"/>
    <property type="evidence" value="ECO:0007669"/>
    <property type="project" value="TreeGrafter"/>
</dbReference>
<dbReference type="EMBL" id="CP008796">
    <property type="protein sequence ID" value="AIH03472.1"/>
    <property type="molecule type" value="Genomic_DNA"/>
</dbReference>
<dbReference type="Proteomes" id="UP000028481">
    <property type="component" value="Chromosome"/>
</dbReference>
<dbReference type="OrthoDB" id="9806411at2"/>
<dbReference type="InterPro" id="IPR037121">
    <property type="entry name" value="Ribosomal_bL25_C"/>
</dbReference>
<reference evidence="8 9" key="1">
    <citation type="journal article" date="2015" name="Genome Announc.">
        <title>Genome Sequence of a Sulfate-Reducing Thermophilic Bacterium, Thermodesulfobacterium commune DSM 2178T (Phylum Thermodesulfobacteria).</title>
        <authorList>
            <person name="Bhatnagar S."/>
            <person name="Badger J.H."/>
            <person name="Madupu R."/>
            <person name="Khouri H.M."/>
            <person name="O'Connor E.M."/>
            <person name="Robb F.T."/>
            <person name="Ward N.L."/>
            <person name="Eisen J.A."/>
        </authorList>
    </citation>
    <scope>NUCLEOTIDE SEQUENCE [LARGE SCALE GENOMIC DNA]</scope>
    <source>
        <strain evidence="8 9">DSM 2178</strain>
    </source>
</reference>
<evidence type="ECO:0000256" key="4">
    <source>
        <dbReference type="ARBA" id="ARBA00023274"/>
    </source>
</evidence>
<sequence length="199" mass="21940">MRQVNLSVVKREKTGKECAKKLRKQGLIPAIVYGHNFDPVPISVKANELESILHKYKGETLLFNLEVQNGETQRIQAILKDYQLHPVTDKIIHLDFVAIKEGETVSIDVPLEFVGRPVGLTKGGVIEIFMHDLTVECLPSNIPDKIQVDISNLDLGDVLHVKDIKVPEGVKVLDDPEDTVITIVAEGGEGEGASTEESE</sequence>
<dbReference type="SUPFAM" id="SSF50715">
    <property type="entry name" value="Ribosomal protein L25-like"/>
    <property type="match status" value="1"/>
</dbReference>
<dbReference type="InterPro" id="IPR029751">
    <property type="entry name" value="Ribosomal_L25_dom"/>
</dbReference>
<dbReference type="eggNOG" id="COG1825">
    <property type="taxonomic scope" value="Bacteria"/>
</dbReference>
<comment type="similarity">
    <text evidence="5">Belongs to the bacterial ribosomal protein bL25 family. CTC subfamily.</text>
</comment>
<dbReference type="Pfam" id="PF14693">
    <property type="entry name" value="Ribosomal_TL5_C"/>
    <property type="match status" value="1"/>
</dbReference>
<feature type="domain" description="Large ribosomal subunit protein bL25 L25" evidence="6">
    <location>
        <begin position="6"/>
        <end position="96"/>
    </location>
</feature>
<dbReference type="KEGG" id="tcm:HL41_00735"/>
<evidence type="ECO:0000256" key="2">
    <source>
        <dbReference type="ARBA" id="ARBA00022884"/>
    </source>
</evidence>
<evidence type="ECO:0000256" key="5">
    <source>
        <dbReference type="HAMAP-Rule" id="MF_01334"/>
    </source>
</evidence>
<keyword evidence="1 5" id="KW-0699">rRNA-binding</keyword>
<dbReference type="PaxDb" id="289377-HL41_00735"/>